<dbReference type="Pfam" id="PF04663">
    <property type="entry name" value="Phenol_monoox"/>
    <property type="match status" value="1"/>
</dbReference>
<dbReference type="Gene3D" id="3.10.20.560">
    <property type="entry name" value="Phenol hydroxylase"/>
    <property type="match status" value="1"/>
</dbReference>
<dbReference type="InterPro" id="IPR006756">
    <property type="entry name" value="Phenol_hydroxylase"/>
</dbReference>
<keyword evidence="2" id="KW-1185">Reference proteome</keyword>
<sequence length="118" mass="13470">MAVKALSEYNFPAADTQDKFHGNQLLYVGWDDHLMFCAPFAYCIPPSTKFSELVEKHLPHSYSRHPDWEKVDFGKAVWLKSGQPFQPDMNKTLAELGLKHKDVLRLQTPGLNGNGTYF</sequence>
<organism evidence="1 2">
    <name type="scientific">Dechloromonas hankyongensis</name>
    <dbReference type="NCBI Taxonomy" id="2908002"/>
    <lineage>
        <taxon>Bacteria</taxon>
        <taxon>Pseudomonadati</taxon>
        <taxon>Pseudomonadota</taxon>
        <taxon>Betaproteobacteria</taxon>
        <taxon>Rhodocyclales</taxon>
        <taxon>Azonexaceae</taxon>
        <taxon>Dechloromonas</taxon>
    </lineage>
</organism>
<dbReference type="EMBL" id="JAKLTN010000001">
    <property type="protein sequence ID" value="MCG2576883.1"/>
    <property type="molecule type" value="Genomic_DNA"/>
</dbReference>
<dbReference type="RefSeq" id="WP_275709270.1">
    <property type="nucleotide sequence ID" value="NZ_JAKLTN010000001.1"/>
</dbReference>
<dbReference type="Proteomes" id="UP001165384">
    <property type="component" value="Unassembled WGS sequence"/>
</dbReference>
<dbReference type="InterPro" id="IPR043010">
    <property type="entry name" value="Phenol_hydroxylase_sf"/>
</dbReference>
<reference evidence="1" key="1">
    <citation type="submission" date="2022-01" db="EMBL/GenBank/DDBJ databases">
        <authorList>
            <person name="Jo J.-H."/>
            <person name="Im W.-T."/>
        </authorList>
    </citation>
    <scope>NUCLEOTIDE SEQUENCE</scope>
    <source>
        <strain evidence="1">XY25</strain>
    </source>
</reference>
<name>A0ABS9K148_9RHOO</name>
<evidence type="ECO:0000313" key="1">
    <source>
        <dbReference type="EMBL" id="MCG2576883.1"/>
    </source>
</evidence>
<evidence type="ECO:0000313" key="2">
    <source>
        <dbReference type="Proteomes" id="UP001165384"/>
    </source>
</evidence>
<proteinExistence type="predicted"/>
<comment type="caution">
    <text evidence="1">The sequence shown here is derived from an EMBL/GenBank/DDBJ whole genome shotgun (WGS) entry which is preliminary data.</text>
</comment>
<accession>A0ABS9K148</accession>
<protein>
    <submittedName>
        <fullName evidence="1">Phenol hydroxylase subunit P4</fullName>
    </submittedName>
</protein>
<gene>
    <name evidence="1" type="ORF">LZ012_07735</name>
</gene>